<evidence type="ECO:0000313" key="3">
    <source>
        <dbReference type="EMBL" id="MDM7854164.1"/>
    </source>
</evidence>
<feature type="region of interest" description="Disordered" evidence="1">
    <location>
        <begin position="246"/>
        <end position="285"/>
    </location>
</feature>
<name>A0ABT7SDN1_9CELL</name>
<dbReference type="Gene3D" id="2.60.120.200">
    <property type="match status" value="1"/>
</dbReference>
<evidence type="ECO:0000313" key="4">
    <source>
        <dbReference type="Proteomes" id="UP001529338"/>
    </source>
</evidence>
<proteinExistence type="predicted"/>
<evidence type="ECO:0000256" key="1">
    <source>
        <dbReference type="SAM" id="MobiDB-lite"/>
    </source>
</evidence>
<dbReference type="EMBL" id="JAUCGQ010000001">
    <property type="protein sequence ID" value="MDM7854164.1"/>
    <property type="molecule type" value="Genomic_DNA"/>
</dbReference>
<dbReference type="RefSeq" id="WP_289453786.1">
    <property type="nucleotide sequence ID" value="NZ_JAUCGQ010000001.1"/>
</dbReference>
<feature type="transmembrane region" description="Helical" evidence="2">
    <location>
        <begin position="339"/>
        <end position="365"/>
    </location>
</feature>
<organism evidence="3 4">
    <name type="scientific">Cellulomonas alba</name>
    <dbReference type="NCBI Taxonomy" id="3053467"/>
    <lineage>
        <taxon>Bacteria</taxon>
        <taxon>Bacillati</taxon>
        <taxon>Actinomycetota</taxon>
        <taxon>Actinomycetes</taxon>
        <taxon>Micrococcales</taxon>
        <taxon>Cellulomonadaceae</taxon>
        <taxon>Cellulomonas</taxon>
    </lineage>
</organism>
<comment type="caution">
    <text evidence="3">The sequence shown here is derived from an EMBL/GenBank/DDBJ whole genome shotgun (WGS) entry which is preliminary data.</text>
</comment>
<keyword evidence="2" id="KW-1133">Transmembrane helix</keyword>
<feature type="transmembrane region" description="Helical" evidence="2">
    <location>
        <begin position="385"/>
        <end position="409"/>
    </location>
</feature>
<dbReference type="Proteomes" id="UP001529338">
    <property type="component" value="Unassembled WGS sequence"/>
</dbReference>
<feature type="transmembrane region" description="Helical" evidence="2">
    <location>
        <begin position="467"/>
        <end position="492"/>
    </location>
</feature>
<feature type="transmembrane region" description="Helical" evidence="2">
    <location>
        <begin position="292"/>
        <end position="312"/>
    </location>
</feature>
<feature type="transmembrane region" description="Helical" evidence="2">
    <location>
        <begin position="416"/>
        <end position="434"/>
    </location>
</feature>
<evidence type="ECO:0000256" key="2">
    <source>
        <dbReference type="SAM" id="Phobius"/>
    </source>
</evidence>
<keyword evidence="2" id="KW-0472">Membrane</keyword>
<keyword evidence="4" id="KW-1185">Reference proteome</keyword>
<accession>A0ABT7SDN1</accession>
<keyword evidence="2" id="KW-0812">Transmembrane</keyword>
<sequence>MSAVRAEWTKLRSVPRWVATFLGALVLTVGLSALAASGSTTDANEHPDFVTGPHGDAVTDGFGFAHQAVTGDTTMTVHVTGLARAATERAESGAPGTAVPTTPWTDIAAGITLKAGTEAGSSYVSVLLTGSHGVRLQGDFTHDVAGSAAHGDRWLRLTRTGGTVTGYESADGTSWTRIGALTPAAIPPRAEIGMAVSAAPVLHVSRGGGGSSVGGHPGRASATFEDVTLEPATDGTWQGTAVTMPTPADQPAKVGGSTAPTPRVLTASGDTSTVTGSGKVGPQRPDDDVVEGALLGVVAGLMALICVGVLFGTSEYRRGMIRTTFAATPRRGRVLAAKALVLGGAAFAVSLVAVVVAFVVAVPILQDHGMAPPAFPSPSLGDPAVVRALVLAALFMTGVTLVALAVGMLLRRTAPAITLTIVLLVLPLVAGTILPGTSPRWLMYTTLAGGLATLRAQPPTDTLAEPWALIGPGAGIGVVASYAAVGLALAWWQLRRRDA</sequence>
<reference evidence="3 4" key="1">
    <citation type="submission" date="2023-06" db="EMBL/GenBank/DDBJ databases">
        <title>Cellulomonas sp. MW4 Whole genome sequence.</title>
        <authorList>
            <person name="Park S."/>
        </authorList>
    </citation>
    <scope>NUCLEOTIDE SEQUENCE [LARGE SCALE GENOMIC DNA]</scope>
    <source>
        <strain evidence="3 4">MW4</strain>
    </source>
</reference>
<protein>
    <submittedName>
        <fullName evidence="3">ABC transporter permease subunit</fullName>
    </submittedName>
</protein>
<gene>
    <name evidence="3" type="ORF">QRT04_04395</name>
</gene>